<organism evidence="1 2">
    <name type="scientific">Eumeta variegata</name>
    <name type="common">Bagworm moth</name>
    <name type="synonym">Eumeta japonica</name>
    <dbReference type="NCBI Taxonomy" id="151549"/>
    <lineage>
        <taxon>Eukaryota</taxon>
        <taxon>Metazoa</taxon>
        <taxon>Ecdysozoa</taxon>
        <taxon>Arthropoda</taxon>
        <taxon>Hexapoda</taxon>
        <taxon>Insecta</taxon>
        <taxon>Pterygota</taxon>
        <taxon>Neoptera</taxon>
        <taxon>Endopterygota</taxon>
        <taxon>Lepidoptera</taxon>
        <taxon>Glossata</taxon>
        <taxon>Ditrysia</taxon>
        <taxon>Tineoidea</taxon>
        <taxon>Psychidae</taxon>
        <taxon>Oiketicinae</taxon>
        <taxon>Eumeta</taxon>
    </lineage>
</organism>
<comment type="caution">
    <text evidence="1">The sequence shown here is derived from an EMBL/GenBank/DDBJ whole genome shotgun (WGS) entry which is preliminary data.</text>
</comment>
<evidence type="ECO:0000313" key="2">
    <source>
        <dbReference type="Proteomes" id="UP000299102"/>
    </source>
</evidence>
<dbReference type="EMBL" id="BGZK01000018">
    <property type="protein sequence ID" value="GBP05598.1"/>
    <property type="molecule type" value="Genomic_DNA"/>
</dbReference>
<protein>
    <submittedName>
        <fullName evidence="1">Uncharacterized protein</fullName>
    </submittedName>
</protein>
<evidence type="ECO:0000313" key="1">
    <source>
        <dbReference type="EMBL" id="GBP05598.1"/>
    </source>
</evidence>
<dbReference type="Proteomes" id="UP000299102">
    <property type="component" value="Unassembled WGS sequence"/>
</dbReference>
<keyword evidence="2" id="KW-1185">Reference proteome</keyword>
<gene>
    <name evidence="1" type="ORF">EVAR_3072_1</name>
</gene>
<name>A0A4C1SWP9_EUMVA</name>
<dbReference type="AlphaFoldDB" id="A0A4C1SWP9"/>
<accession>A0A4C1SWP9</accession>
<sequence>MVNIKRTAVNRDSHKPSCVKLIAVKLKGVKELDVKLTFVKMTDVKDHHSRHRVGCESGEPALGTVIVNVIGQIRGLVPEATSFLLAENRKKTQTSLIKVRQPDSDRILRRSEAHTRSVNTCFNQARWSISAERSRLGGPRRRPPKEKLCMRLLRRMCSGAQ</sequence>
<reference evidence="1 2" key="1">
    <citation type="journal article" date="2019" name="Commun. Biol.">
        <title>The bagworm genome reveals a unique fibroin gene that provides high tensile strength.</title>
        <authorList>
            <person name="Kono N."/>
            <person name="Nakamura H."/>
            <person name="Ohtoshi R."/>
            <person name="Tomita M."/>
            <person name="Numata K."/>
            <person name="Arakawa K."/>
        </authorList>
    </citation>
    <scope>NUCLEOTIDE SEQUENCE [LARGE SCALE GENOMIC DNA]</scope>
</reference>
<proteinExistence type="predicted"/>